<gene>
    <name evidence="1" type="ORF">RFN57_34105</name>
</gene>
<dbReference type="RefSeq" id="WP_191848541.1">
    <property type="nucleotide sequence ID" value="NZ_BMUO01000014.1"/>
</dbReference>
<proteinExistence type="predicted"/>
<reference evidence="1 2" key="1">
    <citation type="submission" date="2024-01" db="EMBL/GenBank/DDBJ databases">
        <title>Genome analysis.</title>
        <authorList>
            <person name="Zhang K."/>
        </authorList>
    </citation>
    <scope>NUCLEOTIDE SEQUENCE [LARGE SCALE GENOMIC DNA]</scope>
    <source>
        <strain evidence="1 2">CGMCC 4.1753</strain>
    </source>
</reference>
<organism evidence="1 2">
    <name type="scientific">Streptomyces violaceochromogenes</name>
    <dbReference type="NCBI Taxonomy" id="67377"/>
    <lineage>
        <taxon>Bacteria</taxon>
        <taxon>Bacillati</taxon>
        <taxon>Actinomycetota</taxon>
        <taxon>Actinomycetes</taxon>
        <taxon>Kitasatosporales</taxon>
        <taxon>Streptomycetaceae</taxon>
        <taxon>Streptomyces</taxon>
    </lineage>
</organism>
<name>A0ABU6MAU0_9ACTN</name>
<sequence length="53" mass="5735">MRREDGAEAAVASRERVEAEEGYLSAYRAGRTVIDLCNLAPLLAAKGLVVDEE</sequence>
<dbReference type="EMBL" id="JAYXNZ010000002">
    <property type="protein sequence ID" value="MEC7057279.1"/>
    <property type="molecule type" value="Genomic_DNA"/>
</dbReference>
<accession>A0ABU6MAU0</accession>
<keyword evidence="2" id="KW-1185">Reference proteome</keyword>
<protein>
    <submittedName>
        <fullName evidence="1">Uncharacterized protein</fullName>
    </submittedName>
</protein>
<dbReference type="Proteomes" id="UP001353952">
    <property type="component" value="Unassembled WGS sequence"/>
</dbReference>
<comment type="caution">
    <text evidence="1">The sequence shown here is derived from an EMBL/GenBank/DDBJ whole genome shotgun (WGS) entry which is preliminary data.</text>
</comment>
<evidence type="ECO:0000313" key="2">
    <source>
        <dbReference type="Proteomes" id="UP001353952"/>
    </source>
</evidence>
<evidence type="ECO:0000313" key="1">
    <source>
        <dbReference type="EMBL" id="MEC7057279.1"/>
    </source>
</evidence>